<dbReference type="HOGENOM" id="CLU_137245_0_0_7"/>
<feature type="domain" description="Activator of Hsp90 ATPase homologue 1/2-like C-terminal" evidence="2">
    <location>
        <begin position="11"/>
        <end position="135"/>
    </location>
</feature>
<organism evidence="3 4">
    <name type="scientific">Anaeromyxobacter dehalogenans (strain 2CP-C)</name>
    <dbReference type="NCBI Taxonomy" id="290397"/>
    <lineage>
        <taxon>Bacteria</taxon>
        <taxon>Pseudomonadati</taxon>
        <taxon>Myxococcota</taxon>
        <taxon>Myxococcia</taxon>
        <taxon>Myxococcales</taxon>
        <taxon>Cystobacterineae</taxon>
        <taxon>Anaeromyxobacteraceae</taxon>
        <taxon>Anaeromyxobacter</taxon>
    </lineage>
</organism>
<sequence>MPDIIHRMGIRAPAAKVYEALATVEGVAGWWTRETTGRAAPGGTMRFMFRTPDGTELGGMEFEVLELKPEQEVRWRCTGGPQEWIGTEVAFRLSRDADQTVIAFGHRGWRETSEFMGHCSMKWATFLLSLKAFVETGKGRPAPDDLKIDTWN</sequence>
<evidence type="ECO:0000313" key="3">
    <source>
        <dbReference type="EMBL" id="ABC82064.1"/>
    </source>
</evidence>
<dbReference type="AlphaFoldDB" id="Q2IK88"/>
<proteinExistence type="inferred from homology"/>
<dbReference type="InterPro" id="IPR023393">
    <property type="entry name" value="START-like_dom_sf"/>
</dbReference>
<dbReference type="OrthoDB" id="287565at2"/>
<dbReference type="EMBL" id="CP000251">
    <property type="protein sequence ID" value="ABC82064.1"/>
    <property type="molecule type" value="Genomic_DNA"/>
</dbReference>
<dbReference type="InterPro" id="IPR013538">
    <property type="entry name" value="ASHA1/2-like_C"/>
</dbReference>
<protein>
    <submittedName>
        <fullName evidence="3">Aha1 domain protein</fullName>
    </submittedName>
</protein>
<evidence type="ECO:0000256" key="1">
    <source>
        <dbReference type="ARBA" id="ARBA00006817"/>
    </source>
</evidence>
<comment type="similarity">
    <text evidence="1">Belongs to the AHA1 family.</text>
</comment>
<dbReference type="STRING" id="290397.Adeh_2294"/>
<dbReference type="Proteomes" id="UP000001935">
    <property type="component" value="Chromosome"/>
</dbReference>
<reference evidence="3" key="1">
    <citation type="submission" date="2006-01" db="EMBL/GenBank/DDBJ databases">
        <title>Complete sequence of Anaeromyxobacter dehalogenans 2CP-C.</title>
        <authorList>
            <consortium name="US DOE Joint Genome Institute"/>
            <person name="Copeland A."/>
            <person name="Lucas S."/>
            <person name="Lapidus A."/>
            <person name="Barry K."/>
            <person name="Detter J.C."/>
            <person name="Glavina T."/>
            <person name="Hammon N."/>
            <person name="Israni S."/>
            <person name="Pitluck S."/>
            <person name="Brettin T."/>
            <person name="Bruce D."/>
            <person name="Han C."/>
            <person name="Tapia R."/>
            <person name="Gilna P."/>
            <person name="Kiss H."/>
            <person name="Schmutz J."/>
            <person name="Larimer F."/>
            <person name="Land M."/>
            <person name="Kyrpides N."/>
            <person name="Anderson I."/>
            <person name="Sanford R.A."/>
            <person name="Ritalahti K.M."/>
            <person name="Thomas H.S."/>
            <person name="Kirby J.R."/>
            <person name="Zhulin I.B."/>
            <person name="Loeffler F.E."/>
            <person name="Richardson P."/>
        </authorList>
    </citation>
    <scope>NUCLEOTIDE SEQUENCE</scope>
    <source>
        <strain evidence="3">2CP-C</strain>
    </source>
</reference>
<name>Q2IK88_ANADE</name>
<dbReference type="SUPFAM" id="SSF55961">
    <property type="entry name" value="Bet v1-like"/>
    <property type="match status" value="1"/>
</dbReference>
<gene>
    <name evidence="3" type="ordered locus">Adeh_2294</name>
</gene>
<evidence type="ECO:0000313" key="4">
    <source>
        <dbReference type="Proteomes" id="UP000001935"/>
    </source>
</evidence>
<dbReference type="KEGG" id="ade:Adeh_2294"/>
<dbReference type="CDD" id="cd07814">
    <property type="entry name" value="SRPBCC_CalC_Aha1-like"/>
    <property type="match status" value="1"/>
</dbReference>
<dbReference type="eggNOG" id="COG3832">
    <property type="taxonomic scope" value="Bacteria"/>
</dbReference>
<dbReference type="Gene3D" id="3.30.530.20">
    <property type="match status" value="1"/>
</dbReference>
<evidence type="ECO:0000259" key="2">
    <source>
        <dbReference type="Pfam" id="PF08327"/>
    </source>
</evidence>
<accession>Q2IK88</accession>
<dbReference type="Pfam" id="PF08327">
    <property type="entry name" value="AHSA1"/>
    <property type="match status" value="1"/>
</dbReference>